<organism evidence="4 5">
    <name type="scientific">Symbiodinium pilosum</name>
    <name type="common">Dinoflagellate</name>
    <dbReference type="NCBI Taxonomy" id="2952"/>
    <lineage>
        <taxon>Eukaryota</taxon>
        <taxon>Sar</taxon>
        <taxon>Alveolata</taxon>
        <taxon>Dinophyceae</taxon>
        <taxon>Suessiales</taxon>
        <taxon>Symbiodiniaceae</taxon>
        <taxon>Symbiodinium</taxon>
    </lineage>
</organism>
<evidence type="ECO:0000256" key="1">
    <source>
        <dbReference type="SAM" id="Coils"/>
    </source>
</evidence>
<dbReference type="EMBL" id="CAJNIZ010031335">
    <property type="protein sequence ID" value="CAE7529807.1"/>
    <property type="molecule type" value="Genomic_DNA"/>
</dbReference>
<feature type="region of interest" description="Disordered" evidence="2">
    <location>
        <begin position="204"/>
        <end position="242"/>
    </location>
</feature>
<name>A0A812TFR2_SYMPI</name>
<dbReference type="SUPFAM" id="SSF56219">
    <property type="entry name" value="DNase I-like"/>
    <property type="match status" value="1"/>
</dbReference>
<feature type="compositionally biased region" description="Basic and acidic residues" evidence="2">
    <location>
        <begin position="362"/>
        <end position="382"/>
    </location>
</feature>
<protein>
    <submittedName>
        <fullName evidence="4">INPP5E protein</fullName>
    </submittedName>
</protein>
<evidence type="ECO:0000259" key="3">
    <source>
        <dbReference type="SMART" id="SM00128"/>
    </source>
</evidence>
<dbReference type="GO" id="GO:0046856">
    <property type="term" value="P:phosphatidylinositol dephosphorylation"/>
    <property type="evidence" value="ECO:0007669"/>
    <property type="project" value="InterPro"/>
</dbReference>
<dbReference type="SMART" id="SM00128">
    <property type="entry name" value="IPPc"/>
    <property type="match status" value="1"/>
</dbReference>
<dbReference type="OrthoDB" id="425025at2759"/>
<feature type="region of interest" description="Disordered" evidence="2">
    <location>
        <begin position="350"/>
        <end position="403"/>
    </location>
</feature>
<dbReference type="Proteomes" id="UP000649617">
    <property type="component" value="Unassembled WGS sequence"/>
</dbReference>
<dbReference type="Gene3D" id="3.60.10.10">
    <property type="entry name" value="Endonuclease/exonuclease/phosphatase"/>
    <property type="match status" value="1"/>
</dbReference>
<evidence type="ECO:0000313" key="4">
    <source>
        <dbReference type="EMBL" id="CAE7529807.1"/>
    </source>
</evidence>
<keyword evidence="5" id="KW-1185">Reference proteome</keyword>
<dbReference type="PANTHER" id="PTHR11200">
    <property type="entry name" value="INOSITOL 5-PHOSPHATASE"/>
    <property type="match status" value="1"/>
</dbReference>
<accession>A0A812TFR2</accession>
<dbReference type="InterPro" id="IPR046985">
    <property type="entry name" value="IP5"/>
</dbReference>
<dbReference type="AlphaFoldDB" id="A0A812TFR2"/>
<comment type="caution">
    <text evidence="4">The sequence shown here is derived from an EMBL/GenBank/DDBJ whole genome shotgun (WGS) entry which is preliminary data.</text>
</comment>
<sequence>MSSSPAAPLMIDRAARPRTRSSLTFGGIKTIRSNLRGVLLTLSWQDSLSQLTGIRLSEDKANLLPARGSPSRGTLSPSMSRYIKHASEDVQQVSQPEGTQRKTPLWSLLQANRTGKLHALLEKLRSDQQDMERSASDLQNLKEKFKAAMLTAHRTGELHKVAGDLAQEVERQADDFQRLKQRALESLLRMKRAGKLEDFAEEMRRMRESQASTGAAVQAETDSEAEAAQSQNAKSFPSKGRLSAKQRALQSLLEMKRSGELQFLAAEMESAQRKFEAKAAQFREISTRMRRGMVNAKRSGELERLVGEMTEVLETQAESIRTRVRKGILRAHRRGELEDLRQELDELADEVPSMRTTHSGKKWHEISSDSDLDSRHRSGSEFRDDELSESNEEGSDADGAAAMSSWQAAAMKPRKRWADMTTSSDSGAAALSFQGWTGNNLFKLSKVAFRVGNTTMLFVNAHLAAHANKMKERTQNLHRILADSPLRKRKDLSGVHEEYDRVFVMGDLNTRVDASRAEVDAWIMDKQFDKCLAKDQLLPLLKGHPGGASPVGFWPEFEEAEINFPPTYKFDKHSDVYDSSKKQRVPSWTDRILWRRDPHIKPLAYDSVPALQCSDHRPVFAQFEVMVDFEDWSGPQVPEQSRRSSVCSVQ</sequence>
<feature type="coiled-coil region" evidence="1">
    <location>
        <begin position="121"/>
        <end position="186"/>
    </location>
</feature>
<evidence type="ECO:0000313" key="5">
    <source>
        <dbReference type="Proteomes" id="UP000649617"/>
    </source>
</evidence>
<dbReference type="PANTHER" id="PTHR11200:SF275">
    <property type="entry name" value="LD06095P"/>
    <property type="match status" value="1"/>
</dbReference>
<gene>
    <name evidence="4" type="primary">INPP5E</name>
    <name evidence="4" type="ORF">SPIL2461_LOCUS13947</name>
</gene>
<dbReference type="InterPro" id="IPR036691">
    <property type="entry name" value="Endo/exonu/phosph_ase_sf"/>
</dbReference>
<dbReference type="Pfam" id="PF22669">
    <property type="entry name" value="Exo_endo_phos2"/>
    <property type="match status" value="1"/>
</dbReference>
<reference evidence="4" key="1">
    <citation type="submission" date="2021-02" db="EMBL/GenBank/DDBJ databases">
        <authorList>
            <person name="Dougan E. K."/>
            <person name="Rhodes N."/>
            <person name="Thang M."/>
            <person name="Chan C."/>
        </authorList>
    </citation>
    <scope>NUCLEOTIDE SEQUENCE</scope>
</reference>
<feature type="domain" description="Inositol polyphosphate-related phosphatase" evidence="3">
    <location>
        <begin position="322"/>
        <end position="631"/>
    </location>
</feature>
<evidence type="ECO:0000256" key="2">
    <source>
        <dbReference type="SAM" id="MobiDB-lite"/>
    </source>
</evidence>
<dbReference type="InterPro" id="IPR000300">
    <property type="entry name" value="IPPc"/>
</dbReference>
<keyword evidence="1" id="KW-0175">Coiled coil</keyword>
<proteinExistence type="predicted"/>
<dbReference type="GO" id="GO:0004439">
    <property type="term" value="F:phosphatidylinositol-4,5-bisphosphate 5-phosphatase activity"/>
    <property type="evidence" value="ECO:0007669"/>
    <property type="project" value="TreeGrafter"/>
</dbReference>
<feature type="compositionally biased region" description="Acidic residues" evidence="2">
    <location>
        <begin position="383"/>
        <end position="396"/>
    </location>
</feature>